<keyword evidence="4" id="KW-0521">NADP</keyword>
<dbReference type="InterPro" id="IPR020946">
    <property type="entry name" value="Flavin_mOase-like"/>
</dbReference>
<dbReference type="OrthoDB" id="66881at2759"/>
<evidence type="ECO:0000256" key="3">
    <source>
        <dbReference type="ARBA" id="ARBA00022827"/>
    </source>
</evidence>
<evidence type="ECO:0000313" key="6">
    <source>
        <dbReference type="EMBL" id="CAG8888680.1"/>
    </source>
</evidence>
<evidence type="ECO:0000256" key="5">
    <source>
        <dbReference type="ARBA" id="ARBA00023002"/>
    </source>
</evidence>
<dbReference type="InterPro" id="IPR036188">
    <property type="entry name" value="FAD/NAD-bd_sf"/>
</dbReference>
<organism evidence="6 7">
    <name type="scientific">Penicillium egyptiacum</name>
    <dbReference type="NCBI Taxonomy" id="1303716"/>
    <lineage>
        <taxon>Eukaryota</taxon>
        <taxon>Fungi</taxon>
        <taxon>Dikarya</taxon>
        <taxon>Ascomycota</taxon>
        <taxon>Pezizomycotina</taxon>
        <taxon>Eurotiomycetes</taxon>
        <taxon>Eurotiomycetidae</taxon>
        <taxon>Eurotiales</taxon>
        <taxon>Aspergillaceae</taxon>
        <taxon>Penicillium</taxon>
    </lineage>
</organism>
<dbReference type="Proteomes" id="UP001154252">
    <property type="component" value="Unassembled WGS sequence"/>
</dbReference>
<dbReference type="Gene3D" id="3.50.50.60">
    <property type="entry name" value="FAD/NAD(P)-binding domain"/>
    <property type="match status" value="2"/>
</dbReference>
<dbReference type="EMBL" id="CAJVRC010000839">
    <property type="protein sequence ID" value="CAG8888680.1"/>
    <property type="molecule type" value="Genomic_DNA"/>
</dbReference>
<evidence type="ECO:0000256" key="4">
    <source>
        <dbReference type="ARBA" id="ARBA00022857"/>
    </source>
</evidence>
<dbReference type="GO" id="GO:0050661">
    <property type="term" value="F:NADP binding"/>
    <property type="evidence" value="ECO:0007669"/>
    <property type="project" value="InterPro"/>
</dbReference>
<comment type="caution">
    <text evidence="6">The sequence shown here is derived from an EMBL/GenBank/DDBJ whole genome shotgun (WGS) entry which is preliminary data.</text>
</comment>
<keyword evidence="7" id="KW-1185">Reference proteome</keyword>
<dbReference type="GO" id="GO:0004499">
    <property type="term" value="F:N,N-dimethylaniline monooxygenase activity"/>
    <property type="evidence" value="ECO:0007669"/>
    <property type="project" value="InterPro"/>
</dbReference>
<comment type="similarity">
    <text evidence="1">Belongs to the FMO family.</text>
</comment>
<protein>
    <submittedName>
        <fullName evidence="6">Uncharacterized protein</fullName>
    </submittedName>
</protein>
<accession>A0A9W4K895</accession>
<reference evidence="6" key="1">
    <citation type="submission" date="2021-07" db="EMBL/GenBank/DDBJ databases">
        <authorList>
            <person name="Branca A.L. A."/>
        </authorList>
    </citation>
    <scope>NUCLEOTIDE SEQUENCE</scope>
</reference>
<dbReference type="Pfam" id="PF00743">
    <property type="entry name" value="FMO-like"/>
    <property type="match status" value="2"/>
</dbReference>
<keyword evidence="3" id="KW-0274">FAD</keyword>
<keyword evidence="5" id="KW-0560">Oxidoreductase</keyword>
<dbReference type="PIRSF" id="PIRSF000332">
    <property type="entry name" value="FMO"/>
    <property type="match status" value="1"/>
</dbReference>
<dbReference type="InterPro" id="IPR050346">
    <property type="entry name" value="FMO-like"/>
</dbReference>
<evidence type="ECO:0000313" key="7">
    <source>
        <dbReference type="Proteomes" id="UP001154252"/>
    </source>
</evidence>
<dbReference type="SUPFAM" id="SSF51905">
    <property type="entry name" value="FAD/NAD(P)-binding domain"/>
    <property type="match status" value="1"/>
</dbReference>
<name>A0A9W4K895_9EURO</name>
<dbReference type="PANTHER" id="PTHR23023">
    <property type="entry name" value="DIMETHYLANILINE MONOOXYGENASE"/>
    <property type="match status" value="1"/>
</dbReference>
<gene>
    <name evidence="6" type="ORF">PEGY_LOCUS1734</name>
</gene>
<dbReference type="InterPro" id="IPR000960">
    <property type="entry name" value="Flavin_mOase"/>
</dbReference>
<sequence length="466" mass="53571">MPEKAKVAVIGLGASDLATLKNLAEGFDITGFERSSSIGGVWSYDVSTTKTTALANDTPIYPPARQVHQYLQDYALYFKLNDLIETNTEVVKMIRNNKADCWELTLRSNATDSAEIFMRQFDRVVIATGINQLPVSPKIKGIERFRGTVIHSQQYKGPSDFTGKRVLVVGSNNFAGDTATNLLGVAEKICSSHRKGTIFLKRWNKNKPVDHNISWTRLQIMQNYMDYIPKIYNWSIIRLQNQYHTLRPEWQVNENLRPFTQCLPLINDEIVGAMQEEKIIPVANLTETRRQFSILRDYQDEFQNTYDTPITLPGSRADSKPVPKLYQNIFSLNYPDSLAYVCGVGFQMAVFHVYDLASTALAQVRKGNITLPPRDMMQVQVDSHYQWFSSQWYVWVNETAGTNVHSKLGYGMQGWRFRLRDRSFCNTLMYGMLSPHLYRLFDGPRRKKWDGARTEILRVVKEINEM</sequence>
<proteinExistence type="inferred from homology"/>
<dbReference type="AlphaFoldDB" id="A0A9W4K895"/>
<dbReference type="GO" id="GO:0050660">
    <property type="term" value="F:flavin adenine dinucleotide binding"/>
    <property type="evidence" value="ECO:0007669"/>
    <property type="project" value="InterPro"/>
</dbReference>
<evidence type="ECO:0000256" key="2">
    <source>
        <dbReference type="ARBA" id="ARBA00022630"/>
    </source>
</evidence>
<evidence type="ECO:0000256" key="1">
    <source>
        <dbReference type="ARBA" id="ARBA00009183"/>
    </source>
</evidence>
<keyword evidence="2" id="KW-0285">Flavoprotein</keyword>